<evidence type="ECO:0000256" key="1">
    <source>
        <dbReference type="ARBA" id="ARBA00006484"/>
    </source>
</evidence>
<evidence type="ECO:0000313" key="3">
    <source>
        <dbReference type="EMBL" id="KAF7194069.1"/>
    </source>
</evidence>
<dbReference type="OrthoDB" id="1933717at2759"/>
<dbReference type="SUPFAM" id="SSF51735">
    <property type="entry name" value="NAD(P)-binding Rossmann-fold domains"/>
    <property type="match status" value="1"/>
</dbReference>
<dbReference type="InterPro" id="IPR002347">
    <property type="entry name" value="SDR_fam"/>
</dbReference>
<comment type="caution">
    <text evidence="3">The sequence shown here is derived from an EMBL/GenBank/DDBJ whole genome shotgun (WGS) entry which is preliminary data.</text>
</comment>
<dbReference type="AlphaFoldDB" id="A0A8H6VMY6"/>
<dbReference type="PRINTS" id="PR00081">
    <property type="entry name" value="GDHRDH"/>
</dbReference>
<proteinExistence type="inferred from homology"/>
<accession>A0A8H6VMY6</accession>
<dbReference type="PANTHER" id="PTHR42901">
    <property type="entry name" value="ALCOHOL DEHYDROGENASE"/>
    <property type="match status" value="1"/>
</dbReference>
<dbReference type="GO" id="GO:0016491">
    <property type="term" value="F:oxidoreductase activity"/>
    <property type="evidence" value="ECO:0007669"/>
    <property type="project" value="UniProtKB-KW"/>
</dbReference>
<sequence length="311" mass="33830">MEPTYPSYTPTCHHDQYPAIDPSQPSLDCSNKIVLITGGGRGIGKAIATAFAEAHAKGIALVGRAESTLRETSQAIKQISPRTDVFITTADIQDKTQTQAAIEATLAHFSVVPDVLVMNAGVLRGVGSLIDVNIDDFWSAFEINTKGPLIVAQAFLRANRQHSPDAKRTIINVSSGSAHIPYAPGGCAYGTSKLASAKIVEYLHHENPEWNVFNMQPGVVATDLAKQASRAGEDSPRLPAGFAVWLAASPDAKWLNGKFLWANWDINELLEKKEEIHKRDLLTFILKDWTDLSAKALIERARSVHGNAKKE</sequence>
<dbReference type="Pfam" id="PF00106">
    <property type="entry name" value="adh_short"/>
    <property type="match status" value="1"/>
</dbReference>
<organism evidence="3 4">
    <name type="scientific">Pseudocercospora fuligena</name>
    <dbReference type="NCBI Taxonomy" id="685502"/>
    <lineage>
        <taxon>Eukaryota</taxon>
        <taxon>Fungi</taxon>
        <taxon>Dikarya</taxon>
        <taxon>Ascomycota</taxon>
        <taxon>Pezizomycotina</taxon>
        <taxon>Dothideomycetes</taxon>
        <taxon>Dothideomycetidae</taxon>
        <taxon>Mycosphaerellales</taxon>
        <taxon>Mycosphaerellaceae</taxon>
        <taxon>Pseudocercospora</taxon>
    </lineage>
</organism>
<keyword evidence="4" id="KW-1185">Reference proteome</keyword>
<evidence type="ECO:0000313" key="4">
    <source>
        <dbReference type="Proteomes" id="UP000660729"/>
    </source>
</evidence>
<dbReference type="PANTHER" id="PTHR42901:SF1">
    <property type="entry name" value="ALCOHOL DEHYDROGENASE"/>
    <property type="match status" value="1"/>
</dbReference>
<protein>
    <submittedName>
        <fullName evidence="3">Short chain dehydrogenase citE</fullName>
    </submittedName>
</protein>
<gene>
    <name evidence="3" type="ORF">HII31_04590</name>
</gene>
<name>A0A8H6VMY6_9PEZI</name>
<dbReference type="EMBL" id="JABCIY010000066">
    <property type="protein sequence ID" value="KAF7194069.1"/>
    <property type="molecule type" value="Genomic_DNA"/>
</dbReference>
<dbReference type="InterPro" id="IPR036291">
    <property type="entry name" value="NAD(P)-bd_dom_sf"/>
</dbReference>
<evidence type="ECO:0000256" key="2">
    <source>
        <dbReference type="ARBA" id="ARBA00023002"/>
    </source>
</evidence>
<dbReference type="CDD" id="cd05233">
    <property type="entry name" value="SDR_c"/>
    <property type="match status" value="1"/>
</dbReference>
<dbReference type="Proteomes" id="UP000660729">
    <property type="component" value="Unassembled WGS sequence"/>
</dbReference>
<reference evidence="3" key="1">
    <citation type="submission" date="2020-04" db="EMBL/GenBank/DDBJ databases">
        <title>Draft genome resource of the tomato pathogen Pseudocercospora fuligena.</title>
        <authorList>
            <person name="Zaccaron A."/>
        </authorList>
    </citation>
    <scope>NUCLEOTIDE SEQUENCE</scope>
    <source>
        <strain evidence="3">PF001</strain>
    </source>
</reference>
<keyword evidence="2" id="KW-0560">Oxidoreductase</keyword>
<dbReference type="Gene3D" id="3.40.50.720">
    <property type="entry name" value="NAD(P)-binding Rossmann-like Domain"/>
    <property type="match status" value="1"/>
</dbReference>
<comment type="similarity">
    <text evidence="1">Belongs to the short-chain dehydrogenases/reductases (SDR) family.</text>
</comment>